<dbReference type="SMART" id="SM00271">
    <property type="entry name" value="DnaJ"/>
    <property type="match status" value="1"/>
</dbReference>
<evidence type="ECO:0000256" key="5">
    <source>
        <dbReference type="ARBA" id="ARBA00023288"/>
    </source>
</evidence>
<keyword evidence="8" id="KW-1185">Reference proteome</keyword>
<dbReference type="PANTHER" id="PTHR44027">
    <property type="entry name" value="DNAJ HOMOLOG SUBFAMILY C MEMBER 5 HOMOLOG"/>
    <property type="match status" value="1"/>
</dbReference>
<dbReference type="EnsemblMetazoa" id="PPA13646.1">
    <property type="protein sequence ID" value="PPA13646.1"/>
    <property type="gene ID" value="WBGene00103200"/>
</dbReference>
<feature type="compositionally biased region" description="Basic and acidic residues" evidence="6">
    <location>
        <begin position="92"/>
        <end position="108"/>
    </location>
</feature>
<protein>
    <submittedName>
        <fullName evidence="7">Dnj-14</fullName>
    </submittedName>
</protein>
<keyword evidence="4" id="KW-0143">Chaperone</keyword>
<dbReference type="Gene3D" id="1.10.287.110">
    <property type="entry name" value="DnaJ domain"/>
    <property type="match status" value="1"/>
</dbReference>
<dbReference type="Proteomes" id="UP000005239">
    <property type="component" value="Unassembled WGS sequence"/>
</dbReference>
<name>A0A2A6BEH2_PRIPA</name>
<dbReference type="PROSITE" id="PS50076">
    <property type="entry name" value="DNAJ_2"/>
    <property type="match status" value="1"/>
</dbReference>
<dbReference type="Pfam" id="PF00226">
    <property type="entry name" value="DnaJ"/>
    <property type="match status" value="1"/>
</dbReference>
<feature type="region of interest" description="Disordered" evidence="6">
    <location>
        <begin position="28"/>
        <end position="108"/>
    </location>
</feature>
<dbReference type="GO" id="GO:0005737">
    <property type="term" value="C:cytoplasm"/>
    <property type="evidence" value="ECO:0007669"/>
    <property type="project" value="UniProtKB-ARBA"/>
</dbReference>
<keyword evidence="5" id="KW-0449">Lipoprotein</keyword>
<dbReference type="InterPro" id="IPR036869">
    <property type="entry name" value="J_dom_sf"/>
</dbReference>
<evidence type="ECO:0000256" key="6">
    <source>
        <dbReference type="SAM" id="MobiDB-lite"/>
    </source>
</evidence>
<dbReference type="InterPro" id="IPR051434">
    <property type="entry name" value="DnaJ_C_subfamily_member5"/>
</dbReference>
<proteinExistence type="predicted"/>
<feature type="compositionally biased region" description="Low complexity" evidence="6">
    <location>
        <begin position="61"/>
        <end position="83"/>
    </location>
</feature>
<dbReference type="PRINTS" id="PR00625">
    <property type="entry name" value="JDOMAIN"/>
</dbReference>
<accession>A0A2A6BEH2</accession>
<dbReference type="CDD" id="cd06257">
    <property type="entry name" value="DnaJ"/>
    <property type="match status" value="1"/>
</dbReference>
<feature type="compositionally biased region" description="Basic and acidic residues" evidence="6">
    <location>
        <begin position="35"/>
        <end position="60"/>
    </location>
</feature>
<feature type="region of interest" description="Disordered" evidence="6">
    <location>
        <begin position="245"/>
        <end position="270"/>
    </location>
</feature>
<reference evidence="8" key="1">
    <citation type="journal article" date="2008" name="Nat. Genet.">
        <title>The Pristionchus pacificus genome provides a unique perspective on nematode lifestyle and parasitism.</title>
        <authorList>
            <person name="Dieterich C."/>
            <person name="Clifton S.W."/>
            <person name="Schuster L.N."/>
            <person name="Chinwalla A."/>
            <person name="Delehaunty K."/>
            <person name="Dinkelacker I."/>
            <person name="Fulton L."/>
            <person name="Fulton R."/>
            <person name="Godfrey J."/>
            <person name="Minx P."/>
            <person name="Mitreva M."/>
            <person name="Roeseler W."/>
            <person name="Tian H."/>
            <person name="Witte H."/>
            <person name="Yang S.P."/>
            <person name="Wilson R.K."/>
            <person name="Sommer R.J."/>
        </authorList>
    </citation>
    <scope>NUCLEOTIDE SEQUENCE [LARGE SCALE GENOMIC DNA]</scope>
    <source>
        <strain evidence="8">PS312</strain>
    </source>
</reference>
<keyword evidence="2" id="KW-0472">Membrane</keyword>
<dbReference type="PANTHER" id="PTHR44027:SF7">
    <property type="entry name" value="DNAJ HOMOLOG SUBFAMILY C MEMBER 5 HOMOLOG"/>
    <property type="match status" value="1"/>
</dbReference>
<comment type="subcellular location">
    <subcellularLocation>
        <location evidence="1">Membrane</location>
        <topology evidence="1">Lipid-anchor</topology>
    </subcellularLocation>
</comment>
<dbReference type="GO" id="GO:1900073">
    <property type="term" value="P:regulation of neuromuscular synaptic transmission"/>
    <property type="evidence" value="ECO:0000318"/>
    <property type="project" value="GO_Central"/>
</dbReference>
<reference evidence="7" key="2">
    <citation type="submission" date="2022-06" db="UniProtKB">
        <authorList>
            <consortium name="EnsemblMetazoa"/>
        </authorList>
    </citation>
    <scope>IDENTIFICATION</scope>
    <source>
        <strain evidence="7">PS312</strain>
    </source>
</reference>
<accession>A0A8R1Y9V7</accession>
<evidence type="ECO:0000256" key="1">
    <source>
        <dbReference type="ARBA" id="ARBA00004635"/>
    </source>
</evidence>
<sequence>MPLTFLLISFPNSQLEWKVSEWEKGLARAMGGGPSRREETSVLLQRRESGGGSDDRRSKEGAAAAAGSSEEAVVADSEMPGGNEEQKEEEGDEKRSKAVVRHRGEERTMGRRAELWGEAIKSQVKGMEKDTRVDKEEEDEKNMALYNTLGIGKKATDEEIKKAYRKLALKYHPDKNLDGDPEKTEKFKEINYANGILSNPNKRKVVVVVYDEMGDAGLKLMEQFGEDEKLLQIFLKPWFKFDPAAGEEDGSRSSPVIATQPGADGDNARPPVVIAMPPPSGGATVIAMPPPEPSSSHQETALGRGNRHDIDIFYRIAIAPRAVRLRPLELSSSSALRRKHFFAHHHRTPPATVPPTDTP</sequence>
<gene>
    <name evidence="7" type="primary">WBGene00103200</name>
</gene>
<evidence type="ECO:0000256" key="4">
    <source>
        <dbReference type="ARBA" id="ARBA00023186"/>
    </source>
</evidence>
<dbReference type="SUPFAM" id="SSF46565">
    <property type="entry name" value="Chaperone J-domain"/>
    <property type="match status" value="1"/>
</dbReference>
<keyword evidence="3" id="KW-0564">Palmitate</keyword>
<dbReference type="GO" id="GO:0016020">
    <property type="term" value="C:membrane"/>
    <property type="evidence" value="ECO:0007669"/>
    <property type="project" value="UniProtKB-SubCell"/>
</dbReference>
<evidence type="ECO:0000313" key="8">
    <source>
        <dbReference type="Proteomes" id="UP000005239"/>
    </source>
</evidence>
<evidence type="ECO:0000256" key="2">
    <source>
        <dbReference type="ARBA" id="ARBA00023136"/>
    </source>
</evidence>
<dbReference type="AlphaFoldDB" id="A0A2A6BEH2"/>
<evidence type="ECO:0000313" key="7">
    <source>
        <dbReference type="EnsemblMetazoa" id="PPA13646.1"/>
    </source>
</evidence>
<dbReference type="InterPro" id="IPR001623">
    <property type="entry name" value="DnaJ_domain"/>
</dbReference>
<dbReference type="GO" id="GO:0061177">
    <property type="term" value="C:type Is terminal bouton"/>
    <property type="evidence" value="ECO:0000318"/>
    <property type="project" value="GO_Central"/>
</dbReference>
<organism evidence="7 8">
    <name type="scientific">Pristionchus pacificus</name>
    <name type="common">Parasitic nematode worm</name>
    <dbReference type="NCBI Taxonomy" id="54126"/>
    <lineage>
        <taxon>Eukaryota</taxon>
        <taxon>Metazoa</taxon>
        <taxon>Ecdysozoa</taxon>
        <taxon>Nematoda</taxon>
        <taxon>Chromadorea</taxon>
        <taxon>Rhabditida</taxon>
        <taxon>Rhabditina</taxon>
        <taxon>Diplogasteromorpha</taxon>
        <taxon>Diplogasteroidea</taxon>
        <taxon>Neodiplogasteridae</taxon>
        <taxon>Pristionchus</taxon>
    </lineage>
</organism>
<evidence type="ECO:0000256" key="3">
    <source>
        <dbReference type="ARBA" id="ARBA00023139"/>
    </source>
</evidence>